<dbReference type="RefSeq" id="XP_037169537.1">
    <property type="nucleotide sequence ID" value="XM_037303815.1"/>
</dbReference>
<keyword evidence="3" id="KW-1185">Reference proteome</keyword>
<comment type="caution">
    <text evidence="2">The sequence shown here is derived from an EMBL/GenBank/DDBJ whole genome shotgun (WGS) entry which is preliminary data.</text>
</comment>
<reference evidence="2 3" key="1">
    <citation type="journal article" date="2020" name="Genomics">
        <title>Complete, high-quality genomes from long-read metagenomic sequencing of two wolf lichen thalli reveals enigmatic genome architecture.</title>
        <authorList>
            <person name="McKenzie S.K."/>
            <person name="Walston R.F."/>
            <person name="Allen J.L."/>
        </authorList>
    </citation>
    <scope>NUCLEOTIDE SEQUENCE [LARGE SCALE GENOMIC DNA]</scope>
    <source>
        <strain evidence="2">WasteWater2</strain>
    </source>
</reference>
<evidence type="ECO:0000256" key="1">
    <source>
        <dbReference type="SAM" id="MobiDB-lite"/>
    </source>
</evidence>
<feature type="compositionally biased region" description="Polar residues" evidence="1">
    <location>
        <begin position="49"/>
        <end position="62"/>
    </location>
</feature>
<dbReference type="InterPro" id="IPR011047">
    <property type="entry name" value="Quinoprotein_ADH-like_sf"/>
</dbReference>
<dbReference type="GeneID" id="59283553"/>
<gene>
    <name evidence="2" type="ORF">HO173_001879</name>
</gene>
<dbReference type="Proteomes" id="UP000578531">
    <property type="component" value="Unassembled WGS sequence"/>
</dbReference>
<sequence length="173" mass="18771">MSHPYQCLLHCHQAGQVESGILVFASGPYIHTLSAQNGRYLSTWPSLENTTQTRSTGQNNGNGLEVAQLKSSPQDDSERPSKRQKLSPARDESCSSSAEIVVARDSDNGESSNSQQPLNPPVIKLAGTSAGQHVIAVTGEDKCIRVFDLAATGILTQLSERQDSNRWLLCVMY</sequence>
<feature type="region of interest" description="Disordered" evidence="1">
    <location>
        <begin position="49"/>
        <end position="124"/>
    </location>
</feature>
<organism evidence="2 3">
    <name type="scientific">Letharia columbiana</name>
    <dbReference type="NCBI Taxonomy" id="112416"/>
    <lineage>
        <taxon>Eukaryota</taxon>
        <taxon>Fungi</taxon>
        <taxon>Dikarya</taxon>
        <taxon>Ascomycota</taxon>
        <taxon>Pezizomycotina</taxon>
        <taxon>Lecanoromycetes</taxon>
        <taxon>OSLEUM clade</taxon>
        <taxon>Lecanoromycetidae</taxon>
        <taxon>Lecanorales</taxon>
        <taxon>Lecanorineae</taxon>
        <taxon>Parmeliaceae</taxon>
        <taxon>Letharia</taxon>
    </lineage>
</organism>
<accession>A0A8H6L992</accession>
<protein>
    <submittedName>
        <fullName evidence="2">Uncharacterized protein</fullName>
    </submittedName>
</protein>
<name>A0A8H6L992_9LECA</name>
<evidence type="ECO:0000313" key="3">
    <source>
        <dbReference type="Proteomes" id="UP000578531"/>
    </source>
</evidence>
<evidence type="ECO:0000313" key="2">
    <source>
        <dbReference type="EMBL" id="KAF6240268.1"/>
    </source>
</evidence>
<dbReference type="OrthoDB" id="339900at2759"/>
<proteinExistence type="predicted"/>
<dbReference type="AlphaFoldDB" id="A0A8H6L992"/>
<dbReference type="EMBL" id="JACCJC010000004">
    <property type="protein sequence ID" value="KAF6240268.1"/>
    <property type="molecule type" value="Genomic_DNA"/>
</dbReference>
<dbReference type="SUPFAM" id="SSF50998">
    <property type="entry name" value="Quinoprotein alcohol dehydrogenase-like"/>
    <property type="match status" value="1"/>
</dbReference>